<dbReference type="InterPro" id="IPR013424">
    <property type="entry name" value="Ice-binding_C"/>
</dbReference>
<reference evidence="2 3" key="1">
    <citation type="submission" date="2019-02" db="EMBL/GenBank/DDBJ databases">
        <title>Draft Genome Sequences of Six Type Strains of the Genus Massilia.</title>
        <authorList>
            <person name="Miess H."/>
            <person name="Frediansyhah A."/>
            <person name="Gross H."/>
        </authorList>
    </citation>
    <scope>NUCLEOTIDE SEQUENCE [LARGE SCALE GENOMIC DNA]</scope>
    <source>
        <strain evidence="2 3">DSM 17473</strain>
    </source>
</reference>
<organism evidence="2 3">
    <name type="scientific">Pseudoduganella lutea</name>
    <dbReference type="NCBI Taxonomy" id="321985"/>
    <lineage>
        <taxon>Bacteria</taxon>
        <taxon>Pseudomonadati</taxon>
        <taxon>Pseudomonadota</taxon>
        <taxon>Betaproteobacteria</taxon>
        <taxon>Burkholderiales</taxon>
        <taxon>Oxalobacteraceae</taxon>
        <taxon>Telluria group</taxon>
        <taxon>Pseudoduganella</taxon>
    </lineage>
</organism>
<feature type="domain" description="Ice-binding protein C-terminal" evidence="1">
    <location>
        <begin position="115"/>
        <end position="139"/>
    </location>
</feature>
<evidence type="ECO:0000313" key="2">
    <source>
        <dbReference type="EMBL" id="QBE67162.1"/>
    </source>
</evidence>
<sequence>MNVQVAANTRVTVTFDASIDVATTVGLDAAGNAERAMGRILMAFDGLDADGAWVIDEQFQELVAGYRVDNAGNVLGDTLHWDGQLSVSFANWTGSDTVATLYSEGVIGGSSVVSAVPEPATYGMLLGGLALLGVAARRKKAAC</sequence>
<dbReference type="AlphaFoldDB" id="A0A4P6L871"/>
<dbReference type="NCBIfam" id="TIGR02595">
    <property type="entry name" value="PEP_CTERM"/>
    <property type="match status" value="1"/>
</dbReference>
<dbReference type="KEGG" id="plue:EWM63_08080"/>
<dbReference type="Pfam" id="PF07589">
    <property type="entry name" value="PEP-CTERM"/>
    <property type="match status" value="1"/>
</dbReference>
<evidence type="ECO:0000313" key="3">
    <source>
        <dbReference type="Proteomes" id="UP000290637"/>
    </source>
</evidence>
<name>A0A4P6L871_9BURK</name>
<protein>
    <submittedName>
        <fullName evidence="2">PEP-CTERM sorting domain-containing protein</fullName>
    </submittedName>
</protein>
<proteinExistence type="predicted"/>
<dbReference type="Proteomes" id="UP000290637">
    <property type="component" value="Chromosome"/>
</dbReference>
<gene>
    <name evidence="2" type="ORF">EWM63_08080</name>
</gene>
<dbReference type="EMBL" id="CP035913">
    <property type="protein sequence ID" value="QBE67162.1"/>
    <property type="molecule type" value="Genomic_DNA"/>
</dbReference>
<evidence type="ECO:0000259" key="1">
    <source>
        <dbReference type="Pfam" id="PF07589"/>
    </source>
</evidence>
<accession>A0A4P6L871</accession>
<keyword evidence="3" id="KW-1185">Reference proteome</keyword>